<evidence type="ECO:0000256" key="1">
    <source>
        <dbReference type="ARBA" id="ARBA00005947"/>
    </source>
</evidence>
<name>A0A5R9PD81_9GAMM</name>
<dbReference type="InterPro" id="IPR037138">
    <property type="entry name" value="His_deacetylse_dom_sf"/>
</dbReference>
<dbReference type="GO" id="GO:0004407">
    <property type="term" value="F:histone deacetylase activity"/>
    <property type="evidence" value="ECO:0007669"/>
    <property type="project" value="TreeGrafter"/>
</dbReference>
<gene>
    <name evidence="3" type="ORF">E5S66_11055</name>
</gene>
<feature type="domain" description="Histone deacetylase" evidence="2">
    <location>
        <begin position="18"/>
        <end position="300"/>
    </location>
</feature>
<accession>A0A5R9PD81</accession>
<dbReference type="InterPro" id="IPR023801">
    <property type="entry name" value="His_deacetylse_dom"/>
</dbReference>
<dbReference type="PRINTS" id="PR01270">
    <property type="entry name" value="HDASUPER"/>
</dbReference>
<dbReference type="CDD" id="cd11599">
    <property type="entry name" value="HDAC_classII_2"/>
    <property type="match status" value="1"/>
</dbReference>
<comment type="similarity">
    <text evidence="1">Belongs to the histone deacetylase family.</text>
</comment>
<dbReference type="AlphaFoldDB" id="A0A5R9PD81"/>
<dbReference type="SUPFAM" id="SSF52768">
    <property type="entry name" value="Arginase/deacetylase"/>
    <property type="match status" value="1"/>
</dbReference>
<comment type="caution">
    <text evidence="3">The sequence shown here is derived from an EMBL/GenBank/DDBJ whole genome shotgun (WGS) entry which is preliminary data.</text>
</comment>
<evidence type="ECO:0000313" key="4">
    <source>
        <dbReference type="Proteomes" id="UP000308508"/>
    </source>
</evidence>
<sequence>MQIYTHAACLAHDTGPDHPERPARLRAVLHALEAAHPDLDWQQAPPASRGQLLRVHDAHLLDAVLETAPRELQPLDPDTLLSPQSAEAALRAAGAGVAAVDAVMSGRTRRAFCAVRPPGHHATPAAAMGFCLFNNVAVAARHAIDRHGLERVAIVDFDVHHGNGTQAVFELEPRVLYASSHQWPLYPESGARNETGCGNIFNAPLPKGSDGVDFRTVWREELLPAVNAFKPQLLLVSAGFDGHRRDPLAGLLLDTEDFAWLTRELVIIADRHADGRLVSTLEGGYDLATLAECVVAHIDTLRF</sequence>
<keyword evidence="4" id="KW-1185">Reference proteome</keyword>
<dbReference type="RefSeq" id="WP_028840345.1">
    <property type="nucleotide sequence ID" value="NZ_SROY01000005.1"/>
</dbReference>
<dbReference type="InterPro" id="IPR023696">
    <property type="entry name" value="Ureohydrolase_dom_sf"/>
</dbReference>
<evidence type="ECO:0000313" key="3">
    <source>
        <dbReference type="EMBL" id="TLX21057.1"/>
    </source>
</evidence>
<reference evidence="3 4" key="1">
    <citation type="submission" date="2019-04" db="EMBL/GenBank/DDBJ databases">
        <authorList>
            <person name="Grouzdev D.S."/>
            <person name="Nazina T.N."/>
        </authorList>
    </citation>
    <scope>NUCLEOTIDE SEQUENCE [LARGE SCALE GENOMIC DNA]</scope>
    <source>
        <strain evidence="3 4">SHC 3-19</strain>
    </source>
</reference>
<dbReference type="PANTHER" id="PTHR10625:SF10">
    <property type="entry name" value="HISTONE DEACETYLASE HDAC1"/>
    <property type="match status" value="1"/>
</dbReference>
<dbReference type="EMBL" id="SROY01000005">
    <property type="protein sequence ID" value="TLX21057.1"/>
    <property type="molecule type" value="Genomic_DNA"/>
</dbReference>
<protein>
    <submittedName>
        <fullName evidence="3">Histone deacetylase family protein</fullName>
    </submittedName>
</protein>
<dbReference type="Gene3D" id="3.40.800.20">
    <property type="entry name" value="Histone deacetylase domain"/>
    <property type="match status" value="1"/>
</dbReference>
<dbReference type="InterPro" id="IPR000286">
    <property type="entry name" value="HDACs"/>
</dbReference>
<proteinExistence type="inferred from homology"/>
<dbReference type="STRING" id="1123377.GCA_000423885_00517"/>
<evidence type="ECO:0000259" key="2">
    <source>
        <dbReference type="Pfam" id="PF00850"/>
    </source>
</evidence>
<dbReference type="GO" id="GO:0040029">
    <property type="term" value="P:epigenetic regulation of gene expression"/>
    <property type="evidence" value="ECO:0007669"/>
    <property type="project" value="TreeGrafter"/>
</dbReference>
<dbReference type="PANTHER" id="PTHR10625">
    <property type="entry name" value="HISTONE DEACETYLASE HDAC1-RELATED"/>
    <property type="match status" value="1"/>
</dbReference>
<dbReference type="Proteomes" id="UP000308508">
    <property type="component" value="Unassembled WGS sequence"/>
</dbReference>
<organism evidence="3 4">
    <name type="scientific">Thermomonas fusca</name>
    <dbReference type="NCBI Taxonomy" id="215690"/>
    <lineage>
        <taxon>Bacteria</taxon>
        <taxon>Pseudomonadati</taxon>
        <taxon>Pseudomonadota</taxon>
        <taxon>Gammaproteobacteria</taxon>
        <taxon>Lysobacterales</taxon>
        <taxon>Lysobacteraceae</taxon>
        <taxon>Thermomonas</taxon>
    </lineage>
</organism>
<dbReference type="Pfam" id="PF00850">
    <property type="entry name" value="Hist_deacetyl"/>
    <property type="match status" value="1"/>
</dbReference>